<comment type="domain">
    <text evidence="9">The last Arg residue of the ACP-binding site is essential for the weak association between ACP/AcpP and FabH.</text>
</comment>
<comment type="catalytic activity">
    <reaction evidence="9">
        <text>malonyl-[ACP] + acetyl-CoA + H(+) = 3-oxobutanoyl-[ACP] + CO2 + CoA</text>
        <dbReference type="Rhea" id="RHEA:12080"/>
        <dbReference type="Rhea" id="RHEA-COMP:9623"/>
        <dbReference type="Rhea" id="RHEA-COMP:9625"/>
        <dbReference type="ChEBI" id="CHEBI:15378"/>
        <dbReference type="ChEBI" id="CHEBI:16526"/>
        <dbReference type="ChEBI" id="CHEBI:57287"/>
        <dbReference type="ChEBI" id="CHEBI:57288"/>
        <dbReference type="ChEBI" id="CHEBI:78449"/>
        <dbReference type="ChEBI" id="CHEBI:78450"/>
        <dbReference type="EC" id="2.3.1.180"/>
    </reaction>
</comment>
<feature type="active site" evidence="9">
    <location>
        <position position="281"/>
    </location>
</feature>
<evidence type="ECO:0000259" key="11">
    <source>
        <dbReference type="Pfam" id="PF08545"/>
    </source>
</evidence>
<dbReference type="InterPro" id="IPR013747">
    <property type="entry name" value="ACP_syn_III_C"/>
</dbReference>
<evidence type="ECO:0000256" key="7">
    <source>
        <dbReference type="ARBA" id="ARBA00023268"/>
    </source>
</evidence>
<organism evidence="12 13">
    <name type="scientific">Tumebacillus lipolyticus</name>
    <dbReference type="NCBI Taxonomy" id="1280370"/>
    <lineage>
        <taxon>Bacteria</taxon>
        <taxon>Bacillati</taxon>
        <taxon>Bacillota</taxon>
        <taxon>Bacilli</taxon>
        <taxon>Bacillales</taxon>
        <taxon>Alicyclobacillaceae</taxon>
        <taxon>Tumebacillus</taxon>
    </lineage>
</organism>
<keyword evidence="5 9" id="KW-0443">Lipid metabolism</keyword>
<comment type="subunit">
    <text evidence="9">Homodimer.</text>
</comment>
<evidence type="ECO:0000313" key="13">
    <source>
        <dbReference type="Proteomes" id="UP001597343"/>
    </source>
</evidence>
<dbReference type="PANTHER" id="PTHR43091">
    <property type="entry name" value="3-OXOACYL-[ACYL-CARRIER-PROTEIN] SYNTHASE"/>
    <property type="match status" value="1"/>
</dbReference>
<keyword evidence="13" id="KW-1185">Reference proteome</keyword>
<dbReference type="Gene3D" id="3.40.47.10">
    <property type="match status" value="1"/>
</dbReference>
<evidence type="ECO:0000256" key="8">
    <source>
        <dbReference type="ARBA" id="ARBA00023315"/>
    </source>
</evidence>
<sequence>MYNTIISGIGSYVPEGRLTNHDLEKMVETSDEWIITRTGISERSIAAPDQATSDLALLAAERALQDAGLSAQELDMILVGTETPDHPFPSVACQLQHRLGCRSIPAIDLHMTCVGFLSALQTADAFIRTGNFQHILVVGADLLSRITDYTDRTTCILFSDGAGALVVSKGEDASSGILHVTTHSDGEHFHSLFLPAGGSRHPSPTADAKAKIVMDGRKIFKLAVNVMTDSVRQTLQTTGVSVEQIDWLIPHQANQRIINAVAEHCQLPDQKVISTIGKLGNNSSATIPIAFDLAKRDGRIKRGDLLLFTAFGGGLVWGSALLRY</sequence>
<comment type="function">
    <text evidence="9">Catalyzes the condensation reaction of fatty acid synthesis by the addition to an acyl acceptor of two carbons from malonyl-ACP. Catalyzes the first condensation reaction which initiates fatty acid synthesis and may therefore play a role in governing the total rate of fatty acid production. Possesses both acetoacetyl-ACP synthase and acetyl transacylase activities. Its substrate specificity determines the biosynthesis of branched-chain and/or straight-chain of fatty acids.</text>
</comment>
<dbReference type="NCBIfam" id="TIGR00747">
    <property type="entry name" value="fabH"/>
    <property type="match status" value="1"/>
</dbReference>
<dbReference type="PANTHER" id="PTHR43091:SF1">
    <property type="entry name" value="BETA-KETOACYL-[ACYL-CARRIER-PROTEIN] SYNTHASE III, CHLOROPLASTIC"/>
    <property type="match status" value="1"/>
</dbReference>
<dbReference type="EMBL" id="JBHUIO010000002">
    <property type="protein sequence ID" value="MFD2169142.1"/>
    <property type="molecule type" value="Genomic_DNA"/>
</dbReference>
<dbReference type="RefSeq" id="WP_386044191.1">
    <property type="nucleotide sequence ID" value="NZ_JBHUIO010000002.1"/>
</dbReference>
<evidence type="ECO:0000256" key="9">
    <source>
        <dbReference type="HAMAP-Rule" id="MF_01815"/>
    </source>
</evidence>
<dbReference type="GO" id="GO:0033818">
    <property type="term" value="F:beta-ketoacyl-acyl-carrier-protein synthase III activity"/>
    <property type="evidence" value="ECO:0007669"/>
    <property type="project" value="UniProtKB-EC"/>
</dbReference>
<proteinExistence type="inferred from homology"/>
<comment type="subcellular location">
    <subcellularLocation>
        <location evidence="9">Cytoplasm</location>
    </subcellularLocation>
</comment>
<feature type="domain" description="Beta-ketoacyl-[acyl-carrier-protein] synthase III N-terminal" evidence="11">
    <location>
        <begin position="107"/>
        <end position="186"/>
    </location>
</feature>
<keyword evidence="4 9" id="KW-0276">Fatty acid metabolism</keyword>
<dbReference type="InterPro" id="IPR013751">
    <property type="entry name" value="ACP_syn_III_N"/>
</dbReference>
<feature type="domain" description="Beta-ketoacyl-[acyl-carrier-protein] synthase III C-terminal" evidence="10">
    <location>
        <begin position="235"/>
        <end position="324"/>
    </location>
</feature>
<comment type="similarity">
    <text evidence="1 9">Belongs to the thiolase-like superfamily. FabH family.</text>
</comment>
<feature type="region of interest" description="ACP-binding" evidence="9">
    <location>
        <begin position="252"/>
        <end position="256"/>
    </location>
</feature>
<dbReference type="Pfam" id="PF08541">
    <property type="entry name" value="ACP_syn_III_C"/>
    <property type="match status" value="1"/>
</dbReference>
<name>A0ABW4ZT24_9BACL</name>
<keyword evidence="3 9" id="KW-0808">Transferase</keyword>
<evidence type="ECO:0000256" key="6">
    <source>
        <dbReference type="ARBA" id="ARBA00023160"/>
    </source>
</evidence>
<dbReference type="Proteomes" id="UP001597343">
    <property type="component" value="Unassembled WGS sequence"/>
</dbReference>
<gene>
    <name evidence="9" type="primary">fabH</name>
    <name evidence="12" type="ORF">ACFSOY_03800</name>
</gene>
<evidence type="ECO:0000256" key="3">
    <source>
        <dbReference type="ARBA" id="ARBA00022679"/>
    </source>
</evidence>
<dbReference type="CDD" id="cd00830">
    <property type="entry name" value="KAS_III"/>
    <property type="match status" value="1"/>
</dbReference>
<evidence type="ECO:0000256" key="4">
    <source>
        <dbReference type="ARBA" id="ARBA00022832"/>
    </source>
</evidence>
<dbReference type="SUPFAM" id="SSF53901">
    <property type="entry name" value="Thiolase-like"/>
    <property type="match status" value="1"/>
</dbReference>
<protein>
    <recommendedName>
        <fullName evidence="9">Beta-ketoacyl-[acyl-carrier-protein] synthase III</fullName>
        <shortName evidence="9">Beta-ketoacyl-ACP synthase III</shortName>
        <shortName evidence="9">KAS III</shortName>
        <ecNumber evidence="9">2.3.1.180</ecNumber>
    </recommendedName>
    <alternativeName>
        <fullName evidence="9">3-oxoacyl-[acyl-carrier-protein] synthase 3</fullName>
    </alternativeName>
    <alternativeName>
        <fullName evidence="9">3-oxoacyl-[acyl-carrier-protein] synthase III</fullName>
    </alternativeName>
</protein>
<comment type="pathway">
    <text evidence="9">Lipid metabolism; fatty acid biosynthesis.</text>
</comment>
<keyword evidence="6 9" id="KW-0275">Fatty acid biosynthesis</keyword>
<evidence type="ECO:0000256" key="5">
    <source>
        <dbReference type="ARBA" id="ARBA00023098"/>
    </source>
</evidence>
<dbReference type="EC" id="2.3.1.180" evidence="9"/>
<feature type="active site" evidence="9">
    <location>
        <position position="251"/>
    </location>
</feature>
<reference evidence="13" key="1">
    <citation type="journal article" date="2019" name="Int. J. Syst. Evol. Microbiol.">
        <title>The Global Catalogue of Microorganisms (GCM) 10K type strain sequencing project: providing services to taxonomists for standard genome sequencing and annotation.</title>
        <authorList>
            <consortium name="The Broad Institute Genomics Platform"/>
            <consortium name="The Broad Institute Genome Sequencing Center for Infectious Disease"/>
            <person name="Wu L."/>
            <person name="Ma J."/>
        </authorList>
    </citation>
    <scope>NUCLEOTIDE SEQUENCE [LARGE SCALE GENOMIC DNA]</scope>
    <source>
        <strain evidence="13">CGMCC 1.13574</strain>
    </source>
</reference>
<evidence type="ECO:0000256" key="1">
    <source>
        <dbReference type="ARBA" id="ARBA00008642"/>
    </source>
</evidence>
<evidence type="ECO:0000259" key="10">
    <source>
        <dbReference type="Pfam" id="PF08541"/>
    </source>
</evidence>
<accession>A0ABW4ZT24</accession>
<evidence type="ECO:0000256" key="2">
    <source>
        <dbReference type="ARBA" id="ARBA00022516"/>
    </source>
</evidence>
<dbReference type="InterPro" id="IPR016039">
    <property type="entry name" value="Thiolase-like"/>
</dbReference>
<keyword evidence="8 9" id="KW-0012">Acyltransferase</keyword>
<dbReference type="NCBIfam" id="NF006829">
    <property type="entry name" value="PRK09352.1"/>
    <property type="match status" value="1"/>
</dbReference>
<keyword evidence="7 9" id="KW-0511">Multifunctional enzyme</keyword>
<dbReference type="InterPro" id="IPR004655">
    <property type="entry name" value="FabH"/>
</dbReference>
<evidence type="ECO:0000313" key="12">
    <source>
        <dbReference type="EMBL" id="MFD2169142.1"/>
    </source>
</evidence>
<dbReference type="HAMAP" id="MF_01815">
    <property type="entry name" value="FabH"/>
    <property type="match status" value="1"/>
</dbReference>
<dbReference type="Pfam" id="PF08545">
    <property type="entry name" value="ACP_syn_III"/>
    <property type="match status" value="1"/>
</dbReference>
<keyword evidence="9" id="KW-0963">Cytoplasm</keyword>
<feature type="active site" evidence="9">
    <location>
        <position position="113"/>
    </location>
</feature>
<comment type="caution">
    <text evidence="12">The sequence shown here is derived from an EMBL/GenBank/DDBJ whole genome shotgun (WGS) entry which is preliminary data.</text>
</comment>
<keyword evidence="2 9" id="KW-0444">Lipid biosynthesis</keyword>